<keyword evidence="1" id="KW-1133">Transmembrane helix</keyword>
<organism evidence="2 3">
    <name type="scientific">Streptomyces zagrosensis</name>
    <dbReference type="NCBI Taxonomy" id="1042984"/>
    <lineage>
        <taxon>Bacteria</taxon>
        <taxon>Bacillati</taxon>
        <taxon>Actinomycetota</taxon>
        <taxon>Actinomycetes</taxon>
        <taxon>Kitasatosporales</taxon>
        <taxon>Streptomycetaceae</taxon>
        <taxon>Streptomyces</taxon>
    </lineage>
</organism>
<gene>
    <name evidence="2" type="ORF">FHS42_004723</name>
</gene>
<dbReference type="EMBL" id="JACHJL010000012">
    <property type="protein sequence ID" value="MBB5937642.1"/>
    <property type="molecule type" value="Genomic_DNA"/>
</dbReference>
<sequence>MEPDSADDEPTWESLPPFGKCIVAIGATGLGLGVLLALIAVTLTGAVVVTFLSGGLIKADSLSSLFWAVGLCLPCGLLASVLALPLRLTLRLTSFSATFKLRAEAAFSVATTFLGVLFVESSTPGLHVEHPWLPALLAALLIALANLLINYFERRGSRHGSCTS</sequence>
<keyword evidence="1" id="KW-0812">Transmembrane</keyword>
<feature type="transmembrane region" description="Helical" evidence="1">
    <location>
        <begin position="65"/>
        <end position="89"/>
    </location>
</feature>
<protein>
    <submittedName>
        <fullName evidence="2">Flp pilus assembly pilin Flp</fullName>
    </submittedName>
</protein>
<evidence type="ECO:0000313" key="2">
    <source>
        <dbReference type="EMBL" id="MBB5937642.1"/>
    </source>
</evidence>
<feature type="transmembrane region" description="Helical" evidence="1">
    <location>
        <begin position="101"/>
        <end position="119"/>
    </location>
</feature>
<evidence type="ECO:0000313" key="3">
    <source>
        <dbReference type="Proteomes" id="UP000588098"/>
    </source>
</evidence>
<keyword evidence="1" id="KW-0472">Membrane</keyword>
<reference evidence="2 3" key="1">
    <citation type="submission" date="2020-08" db="EMBL/GenBank/DDBJ databases">
        <title>Genomic Encyclopedia of Type Strains, Phase III (KMG-III): the genomes of soil and plant-associated and newly described type strains.</title>
        <authorList>
            <person name="Whitman W."/>
        </authorList>
    </citation>
    <scope>NUCLEOTIDE SEQUENCE [LARGE SCALE GENOMIC DNA]</scope>
    <source>
        <strain evidence="2 3">CECT 8305</strain>
    </source>
</reference>
<dbReference type="RefSeq" id="WP_246495207.1">
    <property type="nucleotide sequence ID" value="NZ_JACHJL010000012.1"/>
</dbReference>
<accession>A0A7W9QEN2</accession>
<comment type="caution">
    <text evidence="2">The sequence shown here is derived from an EMBL/GenBank/DDBJ whole genome shotgun (WGS) entry which is preliminary data.</text>
</comment>
<feature type="transmembrane region" description="Helical" evidence="1">
    <location>
        <begin position="21"/>
        <end position="53"/>
    </location>
</feature>
<feature type="transmembrane region" description="Helical" evidence="1">
    <location>
        <begin position="131"/>
        <end position="149"/>
    </location>
</feature>
<name>A0A7W9QEN2_9ACTN</name>
<dbReference type="AlphaFoldDB" id="A0A7W9QEN2"/>
<evidence type="ECO:0000256" key="1">
    <source>
        <dbReference type="SAM" id="Phobius"/>
    </source>
</evidence>
<proteinExistence type="predicted"/>
<dbReference type="Proteomes" id="UP000588098">
    <property type="component" value="Unassembled WGS sequence"/>
</dbReference>
<keyword evidence="3" id="KW-1185">Reference proteome</keyword>